<dbReference type="Pfam" id="PF01062">
    <property type="entry name" value="Bestrophin"/>
    <property type="match status" value="1"/>
</dbReference>
<evidence type="ECO:0000313" key="7">
    <source>
        <dbReference type="EnsemblMetazoa" id="XP_014247161.1"/>
    </source>
</evidence>
<dbReference type="AlphaFoldDB" id="A0A8I6RJ40"/>
<evidence type="ECO:0000256" key="1">
    <source>
        <dbReference type="ARBA" id="ARBA00004370"/>
    </source>
</evidence>
<evidence type="ECO:0000256" key="4">
    <source>
        <dbReference type="ARBA" id="ARBA00023136"/>
    </source>
</evidence>
<dbReference type="EnsemblMetazoa" id="XM_014391675.2">
    <property type="protein sequence ID" value="XP_014247161.1"/>
    <property type="gene ID" value="LOC106665333"/>
</dbReference>
<feature type="transmembrane region" description="Helical" evidence="6">
    <location>
        <begin position="76"/>
        <end position="95"/>
    </location>
</feature>
<dbReference type="KEGG" id="clec:106665333"/>
<dbReference type="InterPro" id="IPR021134">
    <property type="entry name" value="Bestrophin-like"/>
</dbReference>
<evidence type="ECO:0008006" key="9">
    <source>
        <dbReference type="Google" id="ProtNLM"/>
    </source>
</evidence>
<evidence type="ECO:0000256" key="6">
    <source>
        <dbReference type="SAM" id="Phobius"/>
    </source>
</evidence>
<keyword evidence="4 6" id="KW-0472">Membrane</keyword>
<keyword evidence="8" id="KW-1185">Reference proteome</keyword>
<protein>
    <recommendedName>
        <fullName evidence="9">Bestrophin homolog</fullName>
    </recommendedName>
</protein>
<keyword evidence="2 6" id="KW-0812">Transmembrane</keyword>
<dbReference type="Proteomes" id="UP000494040">
    <property type="component" value="Unassembled WGS sequence"/>
</dbReference>
<name>A0A8I6RJ40_CIMLE</name>
<accession>A0A8I6RJ40</accession>
<comment type="subcellular location">
    <subcellularLocation>
        <location evidence="1">Membrane</location>
    </subcellularLocation>
</comment>
<evidence type="ECO:0000256" key="2">
    <source>
        <dbReference type="ARBA" id="ARBA00022692"/>
    </source>
</evidence>
<sequence length="814" mass="92960">MTVTYTAQVASCKRFGCFWKLLFRWKGSIYKLLWPNLTVYIMMYSTLSICYRFLLDEHQKTIFEKLSVHCQTYGDLIPVSFVLGFYISIVVKRWWDQYLSIPWPDPLAVLVSAFVWGQDERSRLMRRTVIRYANLSLVITLRMMCPTVKKRFPTLDHMVEAGFMLPNEKKMFDKLEERTLHPKYWLPLVWSIHILNTARREDRIRDDFGLNTLINGVNTFRAGCGSLLNYDWISIPLVYSQVVTLAVYTYFLATLMGNQYLNPTKGYSNHTIDLVVPIFTLLQFFFYMGWLLVAETLVNPFGEDDDDFEVNWLIDRNLQVSYLIVDEVHEEYPELVKDQYWEEVIPTELPYTEAAKQYYTEPFLGSTQNVDVPLDQRGFILMSMLNEPDVPLKTVSIIERKETTPVQILPVLLPNIDLNSNTSSPEDKRKSSNSILDLLKKNIYGDNSKRSISSDTVTVRQKSIAISHKSGSLGYSVASTFRRNFNDFPEDIFWMSDFSLAEPRSKLLKAPPTGTDLDSGQLINNVFPLDKFPCTVENLQSQSVKTQSVKPYEKMKQIAKSWHGQGLSNGQGQGEQFIRGMKMQLTNNLGLASSLCHTLNSQNNLAARSQLSFLDVELPSPSLAVINPLDTINKGTPLNDQTSKESLRKLANKEEEIVPLDQQILLEDQTNPCRSNIVPEPERIDETELECPKVHFENESTKQSLSNEVELRKLDASIKYRNISPNLIDKKAFDVDESHLNVSDPISFEKPAPTPAIVIPGSIMQNDHLSLPVLEHEPSQAHTFNESPIINLVINENADAYPPCPGEDTTDQNA</sequence>
<comment type="similarity">
    <text evidence="5">Belongs to the anion channel-forming bestrophin (TC 1.A.46) family. Calcium-sensitive chloride channel subfamily.</text>
</comment>
<dbReference type="PANTHER" id="PTHR10736:SF65">
    <property type="entry name" value="BESTROPHIN 1, ISOFORM C-RELATED"/>
    <property type="match status" value="1"/>
</dbReference>
<keyword evidence="3 6" id="KW-1133">Transmembrane helix</keyword>
<dbReference type="RefSeq" id="XP_014247161.1">
    <property type="nucleotide sequence ID" value="XM_014391675.2"/>
</dbReference>
<proteinExistence type="inferred from homology"/>
<dbReference type="GO" id="GO:0005254">
    <property type="term" value="F:chloride channel activity"/>
    <property type="evidence" value="ECO:0007669"/>
    <property type="project" value="InterPro"/>
</dbReference>
<evidence type="ECO:0000256" key="3">
    <source>
        <dbReference type="ARBA" id="ARBA00022989"/>
    </source>
</evidence>
<evidence type="ECO:0000313" key="8">
    <source>
        <dbReference type="Proteomes" id="UP000494040"/>
    </source>
</evidence>
<dbReference type="InterPro" id="IPR000615">
    <property type="entry name" value="Bestrophin"/>
</dbReference>
<organism evidence="7 8">
    <name type="scientific">Cimex lectularius</name>
    <name type="common">Bed bug</name>
    <name type="synonym">Acanthia lectularia</name>
    <dbReference type="NCBI Taxonomy" id="79782"/>
    <lineage>
        <taxon>Eukaryota</taxon>
        <taxon>Metazoa</taxon>
        <taxon>Ecdysozoa</taxon>
        <taxon>Arthropoda</taxon>
        <taxon>Hexapoda</taxon>
        <taxon>Insecta</taxon>
        <taxon>Pterygota</taxon>
        <taxon>Neoptera</taxon>
        <taxon>Paraneoptera</taxon>
        <taxon>Hemiptera</taxon>
        <taxon>Heteroptera</taxon>
        <taxon>Panheteroptera</taxon>
        <taxon>Cimicomorpha</taxon>
        <taxon>Cimicidae</taxon>
        <taxon>Cimex</taxon>
    </lineage>
</organism>
<feature type="transmembrane region" description="Helical" evidence="6">
    <location>
        <begin position="32"/>
        <end position="55"/>
    </location>
</feature>
<dbReference type="GeneID" id="106665333"/>
<feature type="transmembrane region" description="Helical" evidence="6">
    <location>
        <begin position="232"/>
        <end position="253"/>
    </location>
</feature>
<dbReference type="GO" id="GO:0016020">
    <property type="term" value="C:membrane"/>
    <property type="evidence" value="ECO:0007669"/>
    <property type="project" value="UniProtKB-SubCell"/>
</dbReference>
<feature type="transmembrane region" description="Helical" evidence="6">
    <location>
        <begin position="274"/>
        <end position="293"/>
    </location>
</feature>
<dbReference type="PANTHER" id="PTHR10736">
    <property type="entry name" value="BESTROPHIN"/>
    <property type="match status" value="1"/>
</dbReference>
<dbReference type="OrthoDB" id="201595at2759"/>
<reference evidence="7" key="1">
    <citation type="submission" date="2022-01" db="UniProtKB">
        <authorList>
            <consortium name="EnsemblMetazoa"/>
        </authorList>
    </citation>
    <scope>IDENTIFICATION</scope>
</reference>
<evidence type="ECO:0000256" key="5">
    <source>
        <dbReference type="ARBA" id="ARBA00034769"/>
    </source>
</evidence>